<feature type="chain" id="PRO_5009314457" evidence="1">
    <location>
        <begin position="17"/>
        <end position="224"/>
    </location>
</feature>
<evidence type="ECO:0000256" key="1">
    <source>
        <dbReference type="SAM" id="SignalP"/>
    </source>
</evidence>
<dbReference type="Proteomes" id="UP000095287">
    <property type="component" value="Unplaced"/>
</dbReference>
<dbReference type="AlphaFoldDB" id="A0A1I8AA96"/>
<keyword evidence="2" id="KW-1185">Reference proteome</keyword>
<organism evidence="2 3">
    <name type="scientific">Steinernema glaseri</name>
    <dbReference type="NCBI Taxonomy" id="37863"/>
    <lineage>
        <taxon>Eukaryota</taxon>
        <taxon>Metazoa</taxon>
        <taxon>Ecdysozoa</taxon>
        <taxon>Nematoda</taxon>
        <taxon>Chromadorea</taxon>
        <taxon>Rhabditida</taxon>
        <taxon>Tylenchina</taxon>
        <taxon>Panagrolaimomorpha</taxon>
        <taxon>Strongyloidoidea</taxon>
        <taxon>Steinernematidae</taxon>
        <taxon>Steinernema</taxon>
    </lineage>
</organism>
<dbReference type="WBParaSite" id="L893_g3675.t1">
    <property type="protein sequence ID" value="L893_g3675.t1"/>
    <property type="gene ID" value="L893_g3675"/>
</dbReference>
<evidence type="ECO:0000313" key="3">
    <source>
        <dbReference type="WBParaSite" id="L893_g3675.t1"/>
    </source>
</evidence>
<sequence>MKFVLAVPVLLGLVLAQEPTVTFSGEQKIDSCDVSLQGEGAYRTLVTKTQPLCKLSVQAPAGSVILVTVKNKGKNCFKEPSKIFVVDGGKNGQLQCDGRNEEWLTSSTSSIDVVYSPRQPHLISFKFAKKLPCSASIGFNELDQSFLLEGRRGETCLVLVPGRTRVVLERLQLVEEECRSHVQMRTGPHIDELKFSSRLFCAGMEGRQFHAVMGTEPARRTDAG</sequence>
<proteinExistence type="predicted"/>
<reference evidence="3" key="1">
    <citation type="submission" date="2016-11" db="UniProtKB">
        <authorList>
            <consortium name="WormBaseParasite"/>
        </authorList>
    </citation>
    <scope>IDENTIFICATION</scope>
</reference>
<name>A0A1I8AA96_9BILA</name>
<evidence type="ECO:0000313" key="2">
    <source>
        <dbReference type="Proteomes" id="UP000095287"/>
    </source>
</evidence>
<protein>
    <submittedName>
        <fullName evidence="3">Conserved secreted protein</fullName>
    </submittedName>
</protein>
<feature type="signal peptide" evidence="1">
    <location>
        <begin position="1"/>
        <end position="16"/>
    </location>
</feature>
<accession>A0A1I8AA96</accession>
<keyword evidence="1" id="KW-0732">Signal</keyword>